<dbReference type="Proteomes" id="UP000629098">
    <property type="component" value="Unassembled WGS sequence"/>
</dbReference>
<proteinExistence type="predicted"/>
<accession>A0A8J6XJK2</accession>
<protein>
    <submittedName>
        <fullName evidence="1">Uncharacterized protein</fullName>
    </submittedName>
</protein>
<gene>
    <name evidence="1" type="ORF">ICL16_07730</name>
</gene>
<evidence type="ECO:0000313" key="2">
    <source>
        <dbReference type="Proteomes" id="UP000629098"/>
    </source>
</evidence>
<sequence length="48" mass="5701">MEDIFSKLECNDDVLSFYDKTFKVGHFREEVKKEFSRKLNQSLNEQAG</sequence>
<evidence type="ECO:0000313" key="1">
    <source>
        <dbReference type="EMBL" id="MBD2771981.1"/>
    </source>
</evidence>
<dbReference type="RefSeq" id="WP_190826274.1">
    <property type="nucleotide sequence ID" value="NZ_CAWPPI010000033.1"/>
</dbReference>
<organism evidence="1 2">
    <name type="scientific">Iningainema tapete BLCC-T55</name>
    <dbReference type="NCBI Taxonomy" id="2748662"/>
    <lineage>
        <taxon>Bacteria</taxon>
        <taxon>Bacillati</taxon>
        <taxon>Cyanobacteriota</taxon>
        <taxon>Cyanophyceae</taxon>
        <taxon>Nostocales</taxon>
        <taxon>Scytonemataceae</taxon>
        <taxon>Iningainema tapete</taxon>
    </lineage>
</organism>
<dbReference type="AlphaFoldDB" id="A0A8J6XJK2"/>
<name>A0A8J6XJK2_9CYAN</name>
<dbReference type="InterPro" id="IPR014971">
    <property type="entry name" value="KGK"/>
</dbReference>
<reference evidence="1" key="1">
    <citation type="submission" date="2020-09" db="EMBL/GenBank/DDBJ databases">
        <title>Iningainema tapete sp. nov. (Scytonemataceae, Cyanobacteria) from greenhouses in central Florida (USA) produces two types of nodularin with biosynthetic potential for microcystin-LR and anabaenopeptins.</title>
        <authorList>
            <person name="Berthold D.E."/>
            <person name="Lefler F.W."/>
            <person name="Huang I.-S."/>
            <person name="Abdulla H."/>
            <person name="Zimba P.V."/>
            <person name="Laughinghouse H.D. IV."/>
        </authorList>
    </citation>
    <scope>NUCLEOTIDE SEQUENCE</scope>
    <source>
        <strain evidence="1">BLCCT55</strain>
    </source>
</reference>
<comment type="caution">
    <text evidence="1">The sequence shown here is derived from an EMBL/GenBank/DDBJ whole genome shotgun (WGS) entry which is preliminary data.</text>
</comment>
<keyword evidence="2" id="KW-1185">Reference proteome</keyword>
<dbReference type="EMBL" id="JACXAE010000033">
    <property type="protein sequence ID" value="MBD2771981.1"/>
    <property type="molecule type" value="Genomic_DNA"/>
</dbReference>
<dbReference type="Pfam" id="PF08872">
    <property type="entry name" value="KGK"/>
    <property type="match status" value="1"/>
</dbReference>